<name>A0A4R9M778_9LEPT</name>
<sequence>MKNVFIISCLLTLLFHCQSAKPNKPPISPDKENSQGEDAMVFPKTVEEYLGSATIAAIQKAESGESMTVASRKSQSGSLLAGYPILAKGRTLSKDQVQLFKKLLLDPKSYVFPTAKKVMIAPKYGILLGDVVVLIDPANLLISVPSDGKSKIEDYDPIQAKIQALLKELF</sequence>
<accession>A0A4R9M778</accession>
<comment type="caution">
    <text evidence="1">The sequence shown here is derived from an EMBL/GenBank/DDBJ whole genome shotgun (WGS) entry which is preliminary data.</text>
</comment>
<reference evidence="1" key="1">
    <citation type="journal article" date="2019" name="PLoS Negl. Trop. Dis.">
        <title>Revisiting the worldwide diversity of Leptospira species in the environment.</title>
        <authorList>
            <person name="Vincent A.T."/>
            <person name="Schiettekatte O."/>
            <person name="Bourhy P."/>
            <person name="Veyrier F.J."/>
            <person name="Picardeau M."/>
        </authorList>
    </citation>
    <scope>NUCLEOTIDE SEQUENCE [LARGE SCALE GENOMIC DNA]</scope>
    <source>
        <strain evidence="1">201300427</strain>
    </source>
</reference>
<organism evidence="1 2">
    <name type="scientific">Leptospira idonii</name>
    <dbReference type="NCBI Taxonomy" id="1193500"/>
    <lineage>
        <taxon>Bacteria</taxon>
        <taxon>Pseudomonadati</taxon>
        <taxon>Spirochaetota</taxon>
        <taxon>Spirochaetia</taxon>
        <taxon>Leptospirales</taxon>
        <taxon>Leptospiraceae</taxon>
        <taxon>Leptospira</taxon>
    </lineage>
</organism>
<proteinExistence type="predicted"/>
<dbReference type="Proteomes" id="UP000298058">
    <property type="component" value="Unassembled WGS sequence"/>
</dbReference>
<evidence type="ECO:0000313" key="2">
    <source>
        <dbReference type="Proteomes" id="UP000298058"/>
    </source>
</evidence>
<protein>
    <submittedName>
        <fullName evidence="1">Uncharacterized protein</fullName>
    </submittedName>
</protein>
<gene>
    <name evidence="1" type="ORF">EHS15_00145</name>
</gene>
<dbReference type="AlphaFoldDB" id="A0A4R9M778"/>
<dbReference type="EMBL" id="RQHW01000002">
    <property type="protein sequence ID" value="TGN20969.1"/>
    <property type="molecule type" value="Genomic_DNA"/>
</dbReference>
<evidence type="ECO:0000313" key="1">
    <source>
        <dbReference type="EMBL" id="TGN20969.1"/>
    </source>
</evidence>
<dbReference type="RefSeq" id="WP_135758504.1">
    <property type="nucleotide sequence ID" value="NZ_RQHW01000002.1"/>
</dbReference>
<keyword evidence="2" id="KW-1185">Reference proteome</keyword>